<dbReference type="PANTHER" id="PTHR43808">
    <property type="entry name" value="ACETYLORNITHINE DEACETYLASE"/>
    <property type="match status" value="1"/>
</dbReference>
<proteinExistence type="predicted"/>
<dbReference type="Gene3D" id="3.40.630.10">
    <property type="entry name" value="Zn peptidases"/>
    <property type="match status" value="2"/>
</dbReference>
<dbReference type="GO" id="GO:0046872">
    <property type="term" value="F:metal ion binding"/>
    <property type="evidence" value="ECO:0007669"/>
    <property type="project" value="UniProtKB-KW"/>
</dbReference>
<dbReference type="EMBL" id="BJXB01000015">
    <property type="protein sequence ID" value="GEM47709.1"/>
    <property type="molecule type" value="Genomic_DNA"/>
</dbReference>
<reference evidence="4 5" key="1">
    <citation type="submission" date="2019-07" db="EMBL/GenBank/DDBJ databases">
        <title>Whole genome shotgun sequence of Deinococcus cellulosilyticus NBRC 106333.</title>
        <authorList>
            <person name="Hosoyama A."/>
            <person name="Uohara A."/>
            <person name="Ohji S."/>
            <person name="Ichikawa N."/>
        </authorList>
    </citation>
    <scope>NUCLEOTIDE SEQUENCE [LARGE SCALE GENOMIC DNA]</scope>
    <source>
        <strain evidence="4 5">NBRC 106333</strain>
    </source>
</reference>
<evidence type="ECO:0000259" key="3">
    <source>
        <dbReference type="Pfam" id="PF07687"/>
    </source>
</evidence>
<dbReference type="InterPro" id="IPR036264">
    <property type="entry name" value="Bact_exopeptidase_dim_dom"/>
</dbReference>
<dbReference type="InterPro" id="IPR002933">
    <property type="entry name" value="Peptidase_M20"/>
</dbReference>
<evidence type="ECO:0000313" key="5">
    <source>
        <dbReference type="Proteomes" id="UP000321306"/>
    </source>
</evidence>
<dbReference type="InterPro" id="IPR050072">
    <property type="entry name" value="Peptidase_M20A"/>
</dbReference>
<sequence length="372" mass="41353">MFEGLSFLRELLTIRSYTGSEQAIGQRVVQEMQTLGFDHAYLDESGNAIGVVRGQKRGEALLLISHLDHVHEGDTTLWEHPPYDAVLEKNVLHGRGTVDIKGPLSAQLYALAGLIQRGERPVQDVVLAAFVEEETGGKGIAEFIARMPFKLPDGEILNITGAVVGEPSSNQVMLGHRGVSHVTLVFRGAAHHASFGLHDQNPMFELGEFLGRLRQYDLPVHPIVGEHTLAPTQVTCDSGSENVTSNTVSLVLDWRSTSTPEEMRQILKRLTSGLRVDYEVSELWTLKNTPGFHIEPDHPLVQKLYRHVREVHEAFGIWNFATDGRYTHAQGIPTVGFGPGNPRLAHTVHEHILLEELEQHVRVLQAFLLDPQ</sequence>
<organism evidence="4 5">
    <name type="scientific">Deinococcus cellulosilyticus (strain DSM 18568 / NBRC 106333 / KACC 11606 / 5516J-15)</name>
    <dbReference type="NCBI Taxonomy" id="1223518"/>
    <lineage>
        <taxon>Bacteria</taxon>
        <taxon>Thermotogati</taxon>
        <taxon>Deinococcota</taxon>
        <taxon>Deinococci</taxon>
        <taxon>Deinococcales</taxon>
        <taxon>Deinococcaceae</taxon>
        <taxon>Deinococcus</taxon>
    </lineage>
</organism>
<name>A0A511N4A0_DEIC1</name>
<protein>
    <submittedName>
        <fullName evidence="4">Peptidase</fullName>
    </submittedName>
</protein>
<gene>
    <name evidence="4" type="ORF">DC3_33440</name>
</gene>
<feature type="domain" description="Peptidase M20 dimerisation" evidence="3">
    <location>
        <begin position="175"/>
        <end position="274"/>
    </location>
</feature>
<dbReference type="Pfam" id="PF07687">
    <property type="entry name" value="M20_dimer"/>
    <property type="match status" value="1"/>
</dbReference>
<comment type="caution">
    <text evidence="4">The sequence shown here is derived from an EMBL/GenBank/DDBJ whole genome shotgun (WGS) entry which is preliminary data.</text>
</comment>
<dbReference type="InterPro" id="IPR011650">
    <property type="entry name" value="Peptidase_M20_dimer"/>
</dbReference>
<dbReference type="AlphaFoldDB" id="A0A511N4A0"/>
<keyword evidence="5" id="KW-1185">Reference proteome</keyword>
<dbReference type="GO" id="GO:0016787">
    <property type="term" value="F:hydrolase activity"/>
    <property type="evidence" value="ECO:0007669"/>
    <property type="project" value="UniProtKB-KW"/>
</dbReference>
<evidence type="ECO:0000313" key="4">
    <source>
        <dbReference type="EMBL" id="GEM47709.1"/>
    </source>
</evidence>
<dbReference type="SUPFAM" id="SSF55031">
    <property type="entry name" value="Bacterial exopeptidase dimerisation domain"/>
    <property type="match status" value="1"/>
</dbReference>
<dbReference type="Pfam" id="PF01546">
    <property type="entry name" value="Peptidase_M20"/>
    <property type="match status" value="1"/>
</dbReference>
<evidence type="ECO:0000256" key="2">
    <source>
        <dbReference type="ARBA" id="ARBA00022801"/>
    </source>
</evidence>
<dbReference type="Proteomes" id="UP000321306">
    <property type="component" value="Unassembled WGS sequence"/>
</dbReference>
<keyword evidence="2" id="KW-0378">Hydrolase</keyword>
<dbReference type="SUPFAM" id="SSF53187">
    <property type="entry name" value="Zn-dependent exopeptidases"/>
    <property type="match status" value="1"/>
</dbReference>
<dbReference type="RefSeq" id="WP_246130706.1">
    <property type="nucleotide sequence ID" value="NZ_BJXB01000015.1"/>
</dbReference>
<keyword evidence="1" id="KW-0479">Metal-binding</keyword>
<accession>A0A511N4A0</accession>
<evidence type="ECO:0000256" key="1">
    <source>
        <dbReference type="ARBA" id="ARBA00022723"/>
    </source>
</evidence>